<reference evidence="2 3" key="1">
    <citation type="submission" date="2020-08" db="EMBL/GenBank/DDBJ databases">
        <title>Sequencing the genomes of 1000 actinobacteria strains.</title>
        <authorList>
            <person name="Klenk H.-P."/>
        </authorList>
    </citation>
    <scope>NUCLEOTIDE SEQUENCE [LARGE SCALE GENOMIC DNA]</scope>
    <source>
        <strain evidence="2 3">DSM 45886</strain>
    </source>
</reference>
<dbReference type="EMBL" id="JACHJW010000001">
    <property type="protein sequence ID" value="MBB4961759.1"/>
    <property type="molecule type" value="Genomic_DNA"/>
</dbReference>
<organism evidence="2 3">
    <name type="scientific">Micromonospora polyrhachis</name>
    <dbReference type="NCBI Taxonomy" id="1282883"/>
    <lineage>
        <taxon>Bacteria</taxon>
        <taxon>Bacillati</taxon>
        <taxon>Actinomycetota</taxon>
        <taxon>Actinomycetes</taxon>
        <taxon>Micromonosporales</taxon>
        <taxon>Micromonosporaceae</taxon>
        <taxon>Micromonospora</taxon>
    </lineage>
</organism>
<feature type="compositionally biased region" description="Basic and acidic residues" evidence="1">
    <location>
        <begin position="38"/>
        <end position="49"/>
    </location>
</feature>
<dbReference type="InterPro" id="IPR011989">
    <property type="entry name" value="ARM-like"/>
</dbReference>
<gene>
    <name evidence="2" type="ORF">FHR38_005492</name>
</gene>
<evidence type="ECO:0000313" key="3">
    <source>
        <dbReference type="Proteomes" id="UP000578819"/>
    </source>
</evidence>
<keyword evidence="3" id="KW-1185">Reference proteome</keyword>
<comment type="caution">
    <text evidence="2">The sequence shown here is derived from an EMBL/GenBank/DDBJ whole genome shotgun (WGS) entry which is preliminary data.</text>
</comment>
<dbReference type="AlphaFoldDB" id="A0A7W7WS96"/>
<dbReference type="RefSeq" id="WP_184537514.1">
    <property type="nucleotide sequence ID" value="NZ_JACHJW010000001.1"/>
</dbReference>
<dbReference type="SUPFAM" id="SSF48371">
    <property type="entry name" value="ARM repeat"/>
    <property type="match status" value="1"/>
</dbReference>
<feature type="region of interest" description="Disordered" evidence="1">
    <location>
        <begin position="1"/>
        <end position="68"/>
    </location>
</feature>
<proteinExistence type="predicted"/>
<dbReference type="Gene3D" id="1.25.10.10">
    <property type="entry name" value="Leucine-rich Repeat Variant"/>
    <property type="match status" value="1"/>
</dbReference>
<evidence type="ECO:0000313" key="2">
    <source>
        <dbReference type="EMBL" id="MBB4961759.1"/>
    </source>
</evidence>
<sequence>MLDENQPGDPEPGEHRSPAEPPSPAPPDEAEDGAVGIDRPEHGHRDPRSAPEAGTPTPGDFTDDQDDQLKPHDLFQRLQAFVEPSGGIEVGDQSVHGQNATGHGATAIGVVNITTASETTEAAAWLEQISTRRLRRLADGYAPADSDGELNQRLRSQRLVFLTGKPGSGRHTSACLALAQRHDPDRIGELSATRIRALLGAATPLRKAWGYILQLDKSTNLDEMAFIDLAARLEVLEASVVVIDETRAGSYELDDHLVTHRAAAPETVFRVGLTHRLKGRCVGDCVDCQGSCVDSYVRDECGKNPSLIAYLATRPRNAEIAHVVRRIADRAPRGAALTALLEHELPVKLRARAEEILHPARSGSTTVLAADEADRLCAFRISCAVLEGEPVAQLSRSAHRLLHPGTGAAADLSGGLLRQPDLRELLGDLLWQATGRDDHGAAAGRTESIRFTPANQTLPLHMLAVAWRDWGAERMLSWLDELVRTEAPGVRLAAARVVGWSAGQDFDAAVTVMGRLSRERRAGLRQAAGVAMVGAATQPVLRTRLRRVVGGWATGSAYQRDTAARAYALGLSWLWPEVAIEQLRLVSADRMQRYTHVVARAIDEVYQAGYAPVLVPALVDWVNSVNREVRIQAARALRLLAARWAEPHRPHWPALLDLVDDGVLKLPDVAALWAAALSLPETAYRSWRLLGHWISRAHPYPDVVDAVTALLAAVIVDARLGRRLAHQYLHVWQPNMPQNHVLDRIPQLLARG</sequence>
<dbReference type="Proteomes" id="UP000578819">
    <property type="component" value="Unassembled WGS sequence"/>
</dbReference>
<evidence type="ECO:0000256" key="1">
    <source>
        <dbReference type="SAM" id="MobiDB-lite"/>
    </source>
</evidence>
<protein>
    <submittedName>
        <fullName evidence="2">Uncharacterized protein</fullName>
    </submittedName>
</protein>
<name>A0A7W7WS96_9ACTN</name>
<accession>A0A7W7WS96</accession>
<dbReference type="InterPro" id="IPR016024">
    <property type="entry name" value="ARM-type_fold"/>
</dbReference>